<evidence type="ECO:0000313" key="1">
    <source>
        <dbReference type="EMBL" id="MFC3510622.1"/>
    </source>
</evidence>
<keyword evidence="2" id="KW-1185">Reference proteome</keyword>
<accession>A0ABV7QCZ4</accession>
<protein>
    <recommendedName>
        <fullName evidence="3">IrrE N-terminal-like domain-containing protein</fullName>
    </recommendedName>
</protein>
<evidence type="ECO:0000313" key="2">
    <source>
        <dbReference type="Proteomes" id="UP001595764"/>
    </source>
</evidence>
<dbReference type="EMBL" id="JBHRWI010000015">
    <property type="protein sequence ID" value="MFC3510622.1"/>
    <property type="molecule type" value="Genomic_DNA"/>
</dbReference>
<dbReference type="Proteomes" id="UP001595764">
    <property type="component" value="Unassembled WGS sequence"/>
</dbReference>
<organism evidence="1 2">
    <name type="scientific">Amycolatopsis halotolerans</name>
    <dbReference type="NCBI Taxonomy" id="330083"/>
    <lineage>
        <taxon>Bacteria</taxon>
        <taxon>Bacillati</taxon>
        <taxon>Actinomycetota</taxon>
        <taxon>Actinomycetes</taxon>
        <taxon>Pseudonocardiales</taxon>
        <taxon>Pseudonocardiaceae</taxon>
        <taxon>Amycolatopsis</taxon>
    </lineage>
</organism>
<comment type="caution">
    <text evidence="1">The sequence shown here is derived from an EMBL/GenBank/DDBJ whole genome shotgun (WGS) entry which is preliminary data.</text>
</comment>
<proteinExistence type="predicted"/>
<dbReference type="RefSeq" id="WP_377868644.1">
    <property type="nucleotide sequence ID" value="NZ_JBHMAY010000007.1"/>
</dbReference>
<sequence length="162" mass="17758">MDRKLWRRCRKLADDLELPEPFDPAEFVRGVAASRDRPIELLPARAIAGGPCGLVMSTDRADYILLPANTSALHRQHILLHEIGHLVCGHSGAVDVGALLPTLSPKLVQRVLGRTVYTEVQEQEAELLATLVAHRAARGHDPAPAENARVSRGLALVERWFG</sequence>
<name>A0ABV7QCZ4_9PSEU</name>
<reference evidence="2" key="1">
    <citation type="journal article" date="2019" name="Int. J. Syst. Evol. Microbiol.">
        <title>The Global Catalogue of Microorganisms (GCM) 10K type strain sequencing project: providing services to taxonomists for standard genome sequencing and annotation.</title>
        <authorList>
            <consortium name="The Broad Institute Genomics Platform"/>
            <consortium name="The Broad Institute Genome Sequencing Center for Infectious Disease"/>
            <person name="Wu L."/>
            <person name="Ma J."/>
        </authorList>
    </citation>
    <scope>NUCLEOTIDE SEQUENCE [LARGE SCALE GENOMIC DNA]</scope>
    <source>
        <strain evidence="2">CGMCC 4.7682</strain>
    </source>
</reference>
<gene>
    <name evidence="1" type="ORF">ACFORO_10650</name>
</gene>
<evidence type="ECO:0008006" key="3">
    <source>
        <dbReference type="Google" id="ProtNLM"/>
    </source>
</evidence>